<sequence length="160" mass="16965">MASRSPSQLSSNLKSSDIHLRRPLDVPPAAIVRRPPAAAAPTASAASIAAAVAVAVAAARTVMIRRRRGHRRLSGGHSCRRHGAAQQPEQEYHARDAAEHDACDGAVAETVALRARGGAGDVFSGLQLLFGVPLRWMVNVTCVSVFVSLFIYSLQSTVYV</sequence>
<gene>
    <name evidence="3" type="ORF">TEQG_03486</name>
</gene>
<evidence type="ECO:0000256" key="1">
    <source>
        <dbReference type="SAM" id="MobiDB-lite"/>
    </source>
</evidence>
<dbReference type="HOGENOM" id="CLU_1653391_0_0_1"/>
<evidence type="ECO:0000256" key="2">
    <source>
        <dbReference type="SAM" id="Phobius"/>
    </source>
</evidence>
<organism evidence="3 4">
    <name type="scientific">Trichophyton equinum (strain ATCC MYA-4606 / CBS 127.97)</name>
    <name type="common">Horse ringworm fungus</name>
    <dbReference type="NCBI Taxonomy" id="559882"/>
    <lineage>
        <taxon>Eukaryota</taxon>
        <taxon>Fungi</taxon>
        <taxon>Dikarya</taxon>
        <taxon>Ascomycota</taxon>
        <taxon>Pezizomycotina</taxon>
        <taxon>Eurotiomycetes</taxon>
        <taxon>Eurotiomycetidae</taxon>
        <taxon>Onygenales</taxon>
        <taxon>Arthrodermataceae</taxon>
        <taxon>Trichophyton</taxon>
    </lineage>
</organism>
<keyword evidence="2" id="KW-1133">Transmembrane helix</keyword>
<keyword evidence="2" id="KW-0472">Membrane</keyword>
<feature type="region of interest" description="Disordered" evidence="1">
    <location>
        <begin position="1"/>
        <end position="20"/>
    </location>
</feature>
<proteinExistence type="predicted"/>
<feature type="transmembrane region" description="Helical" evidence="2">
    <location>
        <begin position="136"/>
        <end position="154"/>
    </location>
</feature>
<keyword evidence="2" id="KW-0812">Transmembrane</keyword>
<evidence type="ECO:0000313" key="3">
    <source>
        <dbReference type="EMBL" id="EGE04618.1"/>
    </source>
</evidence>
<dbReference type="Proteomes" id="UP000009169">
    <property type="component" value="Unassembled WGS sequence"/>
</dbReference>
<keyword evidence="4" id="KW-1185">Reference proteome</keyword>
<dbReference type="VEuPathDB" id="FungiDB:TEQG_03486"/>
<feature type="compositionally biased region" description="Low complexity" evidence="1">
    <location>
        <begin position="1"/>
        <end position="15"/>
    </location>
</feature>
<evidence type="ECO:0000313" key="4">
    <source>
        <dbReference type="Proteomes" id="UP000009169"/>
    </source>
</evidence>
<protein>
    <submittedName>
        <fullName evidence="3">Uncharacterized protein</fullName>
    </submittedName>
</protein>
<feature type="transmembrane region" description="Helical" evidence="2">
    <location>
        <begin position="43"/>
        <end position="63"/>
    </location>
</feature>
<dbReference type="AlphaFoldDB" id="F2PRV0"/>
<dbReference type="EMBL" id="DS995734">
    <property type="protein sequence ID" value="EGE04618.1"/>
    <property type="molecule type" value="Genomic_DNA"/>
</dbReference>
<accession>F2PRV0</accession>
<reference evidence="4" key="1">
    <citation type="journal article" date="2012" name="MBio">
        <title>Comparative genome analysis of Trichophyton rubrum and related dermatophytes reveals candidate genes involved in infection.</title>
        <authorList>
            <person name="Martinez D.A."/>
            <person name="Oliver B.G."/>
            <person name="Graeser Y."/>
            <person name="Goldberg J.M."/>
            <person name="Li W."/>
            <person name="Martinez-Rossi N.M."/>
            <person name="Monod M."/>
            <person name="Shelest E."/>
            <person name="Barton R.C."/>
            <person name="Birch E."/>
            <person name="Brakhage A.A."/>
            <person name="Chen Z."/>
            <person name="Gurr S.J."/>
            <person name="Heiman D."/>
            <person name="Heitman J."/>
            <person name="Kosti I."/>
            <person name="Rossi A."/>
            <person name="Saif S."/>
            <person name="Samalova M."/>
            <person name="Saunders C.W."/>
            <person name="Shea T."/>
            <person name="Summerbell R.C."/>
            <person name="Xu J."/>
            <person name="Young S."/>
            <person name="Zeng Q."/>
            <person name="Birren B.W."/>
            <person name="Cuomo C.A."/>
            <person name="White T.C."/>
        </authorList>
    </citation>
    <scope>NUCLEOTIDE SEQUENCE [LARGE SCALE GENOMIC DNA]</scope>
    <source>
        <strain evidence="4">ATCC MYA-4606 / CBS 127.97</strain>
    </source>
</reference>
<name>F2PRV0_TRIEC</name>